<dbReference type="EMBL" id="CAJVPV010048607">
    <property type="protein sequence ID" value="CAG8774698.1"/>
    <property type="molecule type" value="Genomic_DNA"/>
</dbReference>
<gene>
    <name evidence="2" type="ORF">AMORRO_LOCUS16824</name>
</gene>
<accession>A0A9N9NZ95</accession>
<dbReference type="InterPro" id="IPR000719">
    <property type="entry name" value="Prot_kinase_dom"/>
</dbReference>
<name>A0A9N9NZ95_9GLOM</name>
<dbReference type="InterPro" id="IPR011009">
    <property type="entry name" value="Kinase-like_dom_sf"/>
</dbReference>
<dbReference type="GO" id="GO:0004672">
    <property type="term" value="F:protein kinase activity"/>
    <property type="evidence" value="ECO:0007669"/>
    <property type="project" value="InterPro"/>
</dbReference>
<dbReference type="AlphaFoldDB" id="A0A9N9NZ95"/>
<dbReference type="Proteomes" id="UP000789342">
    <property type="component" value="Unassembled WGS sequence"/>
</dbReference>
<protein>
    <submittedName>
        <fullName evidence="2">16330_t:CDS:1</fullName>
    </submittedName>
</protein>
<feature type="non-terminal residue" evidence="2">
    <location>
        <position position="73"/>
    </location>
</feature>
<evidence type="ECO:0000313" key="3">
    <source>
        <dbReference type="Proteomes" id="UP000789342"/>
    </source>
</evidence>
<feature type="domain" description="Protein kinase" evidence="1">
    <location>
        <begin position="1"/>
        <end position="73"/>
    </location>
</feature>
<dbReference type="PROSITE" id="PS50011">
    <property type="entry name" value="PROTEIN_KINASE_DOM"/>
    <property type="match status" value="1"/>
</dbReference>
<dbReference type="Gene3D" id="1.10.510.10">
    <property type="entry name" value="Transferase(Phosphotransferase) domain 1"/>
    <property type="match status" value="1"/>
</dbReference>
<organism evidence="2 3">
    <name type="scientific">Acaulospora morrowiae</name>
    <dbReference type="NCBI Taxonomy" id="94023"/>
    <lineage>
        <taxon>Eukaryota</taxon>
        <taxon>Fungi</taxon>
        <taxon>Fungi incertae sedis</taxon>
        <taxon>Mucoromycota</taxon>
        <taxon>Glomeromycotina</taxon>
        <taxon>Glomeromycetes</taxon>
        <taxon>Diversisporales</taxon>
        <taxon>Acaulosporaceae</taxon>
        <taxon>Acaulospora</taxon>
    </lineage>
</organism>
<dbReference type="Pfam" id="PF00069">
    <property type="entry name" value="Pkinase"/>
    <property type="match status" value="1"/>
</dbReference>
<evidence type="ECO:0000313" key="2">
    <source>
        <dbReference type="EMBL" id="CAG8774698.1"/>
    </source>
</evidence>
<dbReference type="GO" id="GO:0005524">
    <property type="term" value="F:ATP binding"/>
    <property type="evidence" value="ECO:0007669"/>
    <property type="project" value="InterPro"/>
</dbReference>
<dbReference type="SUPFAM" id="SSF56112">
    <property type="entry name" value="Protein kinase-like (PK-like)"/>
    <property type="match status" value="1"/>
</dbReference>
<dbReference type="OrthoDB" id="6718656at2759"/>
<proteinExistence type="predicted"/>
<keyword evidence="3" id="KW-1185">Reference proteome</keyword>
<sequence>MNFNDLKWMDWGGSKGSKANLLKSLVIGIKWIHQNKIIHRDLHSGNILIHESNDSLIADLGFSRPSNEDPGSS</sequence>
<comment type="caution">
    <text evidence="2">The sequence shown here is derived from an EMBL/GenBank/DDBJ whole genome shotgun (WGS) entry which is preliminary data.</text>
</comment>
<evidence type="ECO:0000259" key="1">
    <source>
        <dbReference type="PROSITE" id="PS50011"/>
    </source>
</evidence>
<reference evidence="2" key="1">
    <citation type="submission" date="2021-06" db="EMBL/GenBank/DDBJ databases">
        <authorList>
            <person name="Kallberg Y."/>
            <person name="Tangrot J."/>
            <person name="Rosling A."/>
        </authorList>
    </citation>
    <scope>NUCLEOTIDE SEQUENCE</scope>
    <source>
        <strain evidence="2">CL551</strain>
    </source>
</reference>